<sequence>MAEGNSPQQQYAKSRLSRMRNVRANAAGMLRRAPSFLPESSNGNTNGGGGHVATNSVGRVGGATKLKRSNSSSSTFYVQLPSTERKHSSAYFNRFDFRSSCHAQQRIEGESGHDSDTSGCESGTE</sequence>
<gene>
    <name evidence="2" type="ORF">OUZ56_025085</name>
</gene>
<dbReference type="Proteomes" id="UP001234178">
    <property type="component" value="Unassembled WGS sequence"/>
</dbReference>
<comment type="caution">
    <text evidence="2">The sequence shown here is derived from an EMBL/GenBank/DDBJ whole genome shotgun (WGS) entry which is preliminary data.</text>
</comment>
<organism evidence="2 3">
    <name type="scientific">Daphnia magna</name>
    <dbReference type="NCBI Taxonomy" id="35525"/>
    <lineage>
        <taxon>Eukaryota</taxon>
        <taxon>Metazoa</taxon>
        <taxon>Ecdysozoa</taxon>
        <taxon>Arthropoda</taxon>
        <taxon>Crustacea</taxon>
        <taxon>Branchiopoda</taxon>
        <taxon>Diplostraca</taxon>
        <taxon>Cladocera</taxon>
        <taxon>Anomopoda</taxon>
        <taxon>Daphniidae</taxon>
        <taxon>Daphnia</taxon>
    </lineage>
</organism>
<name>A0ABQ9ZIS6_9CRUS</name>
<keyword evidence="3" id="KW-1185">Reference proteome</keyword>
<evidence type="ECO:0000313" key="3">
    <source>
        <dbReference type="Proteomes" id="UP001234178"/>
    </source>
</evidence>
<protein>
    <submittedName>
        <fullName evidence="2">Uncharacterized protein</fullName>
    </submittedName>
</protein>
<feature type="region of interest" description="Disordered" evidence="1">
    <location>
        <begin position="104"/>
        <end position="125"/>
    </location>
</feature>
<proteinExistence type="predicted"/>
<reference evidence="2 3" key="1">
    <citation type="journal article" date="2023" name="Nucleic Acids Res.">
        <title>The hologenome of Daphnia magna reveals possible DNA methylation and microbiome-mediated evolution of the host genome.</title>
        <authorList>
            <person name="Chaturvedi A."/>
            <person name="Li X."/>
            <person name="Dhandapani V."/>
            <person name="Marshall H."/>
            <person name="Kissane S."/>
            <person name="Cuenca-Cambronero M."/>
            <person name="Asole G."/>
            <person name="Calvet F."/>
            <person name="Ruiz-Romero M."/>
            <person name="Marangio P."/>
            <person name="Guigo R."/>
            <person name="Rago D."/>
            <person name="Mirbahai L."/>
            <person name="Eastwood N."/>
            <person name="Colbourne J.K."/>
            <person name="Zhou J."/>
            <person name="Mallon E."/>
            <person name="Orsini L."/>
        </authorList>
    </citation>
    <scope>NUCLEOTIDE SEQUENCE [LARGE SCALE GENOMIC DNA]</scope>
    <source>
        <strain evidence="2">LRV0_1</strain>
    </source>
</reference>
<evidence type="ECO:0000313" key="2">
    <source>
        <dbReference type="EMBL" id="KAK4012830.1"/>
    </source>
</evidence>
<feature type="region of interest" description="Disordered" evidence="1">
    <location>
        <begin position="31"/>
        <end position="88"/>
    </location>
</feature>
<feature type="compositionally biased region" description="Polar residues" evidence="1">
    <location>
        <begin position="69"/>
        <end position="82"/>
    </location>
</feature>
<feature type="compositionally biased region" description="Basic and acidic residues" evidence="1">
    <location>
        <begin position="104"/>
        <end position="116"/>
    </location>
</feature>
<evidence type="ECO:0000256" key="1">
    <source>
        <dbReference type="SAM" id="MobiDB-lite"/>
    </source>
</evidence>
<dbReference type="EMBL" id="JAOYFB010000004">
    <property type="protein sequence ID" value="KAK4012830.1"/>
    <property type="molecule type" value="Genomic_DNA"/>
</dbReference>
<accession>A0ABQ9ZIS6</accession>